<proteinExistence type="predicted"/>
<feature type="compositionally biased region" description="Polar residues" evidence="1">
    <location>
        <begin position="63"/>
        <end position="73"/>
    </location>
</feature>
<evidence type="ECO:0000313" key="2">
    <source>
        <dbReference type="EMBL" id="KAK4229846.1"/>
    </source>
</evidence>
<comment type="caution">
    <text evidence="2">The sequence shown here is derived from an EMBL/GenBank/DDBJ whole genome shotgun (WGS) entry which is preliminary data.</text>
</comment>
<feature type="compositionally biased region" description="Low complexity" evidence="1">
    <location>
        <begin position="20"/>
        <end position="37"/>
    </location>
</feature>
<feature type="compositionally biased region" description="Pro residues" evidence="1">
    <location>
        <begin position="355"/>
        <end position="374"/>
    </location>
</feature>
<reference evidence="2" key="2">
    <citation type="submission" date="2023-05" db="EMBL/GenBank/DDBJ databases">
        <authorList>
            <consortium name="Lawrence Berkeley National Laboratory"/>
            <person name="Steindorff A."/>
            <person name="Hensen N."/>
            <person name="Bonometti L."/>
            <person name="Westerberg I."/>
            <person name="Brannstrom I.O."/>
            <person name="Guillou S."/>
            <person name="Cros-Aarteil S."/>
            <person name="Calhoun S."/>
            <person name="Haridas S."/>
            <person name="Kuo A."/>
            <person name="Mondo S."/>
            <person name="Pangilinan J."/>
            <person name="Riley R."/>
            <person name="Labutti K."/>
            <person name="Andreopoulos B."/>
            <person name="Lipzen A."/>
            <person name="Chen C."/>
            <person name="Yanf M."/>
            <person name="Daum C."/>
            <person name="Ng V."/>
            <person name="Clum A."/>
            <person name="Ohm R."/>
            <person name="Martin F."/>
            <person name="Silar P."/>
            <person name="Natvig D."/>
            <person name="Lalanne C."/>
            <person name="Gautier V."/>
            <person name="Ament-Velasquez S.L."/>
            <person name="Kruys A."/>
            <person name="Hutchinson M.I."/>
            <person name="Powell A.J."/>
            <person name="Barry K."/>
            <person name="Miller A.N."/>
            <person name="Grigoriev I.V."/>
            <person name="Debuchy R."/>
            <person name="Gladieux P."/>
            <person name="Thoren M.H."/>
            <person name="Johannesson H."/>
        </authorList>
    </citation>
    <scope>NUCLEOTIDE SEQUENCE</scope>
    <source>
        <strain evidence="2">CBS 990.96</strain>
    </source>
</reference>
<feature type="region of interest" description="Disordered" evidence="1">
    <location>
        <begin position="319"/>
        <end position="538"/>
    </location>
</feature>
<feature type="compositionally biased region" description="Low complexity" evidence="1">
    <location>
        <begin position="217"/>
        <end position="228"/>
    </location>
</feature>
<feature type="compositionally biased region" description="Pro residues" evidence="1">
    <location>
        <begin position="394"/>
        <end position="407"/>
    </location>
</feature>
<protein>
    <submittedName>
        <fullName evidence="2">Uncharacterized protein</fullName>
    </submittedName>
</protein>
<accession>A0AAN7GYS3</accession>
<feature type="compositionally biased region" description="Low complexity" evidence="1">
    <location>
        <begin position="320"/>
        <end position="331"/>
    </location>
</feature>
<gene>
    <name evidence="2" type="ORF">QBC38DRAFT_452881</name>
</gene>
<keyword evidence="3" id="KW-1185">Reference proteome</keyword>
<evidence type="ECO:0000256" key="1">
    <source>
        <dbReference type="SAM" id="MobiDB-lite"/>
    </source>
</evidence>
<name>A0AAN7GYS3_9PEZI</name>
<feature type="region of interest" description="Disordered" evidence="1">
    <location>
        <begin position="96"/>
        <end position="131"/>
    </location>
</feature>
<feature type="compositionally biased region" description="Basic residues" evidence="1">
    <location>
        <begin position="409"/>
        <end position="418"/>
    </location>
</feature>
<dbReference type="AlphaFoldDB" id="A0AAN7GYS3"/>
<feature type="region of interest" description="Disordered" evidence="1">
    <location>
        <begin position="1"/>
        <end position="78"/>
    </location>
</feature>
<organism evidence="2 3">
    <name type="scientific">Podospora fimiseda</name>
    <dbReference type="NCBI Taxonomy" id="252190"/>
    <lineage>
        <taxon>Eukaryota</taxon>
        <taxon>Fungi</taxon>
        <taxon>Dikarya</taxon>
        <taxon>Ascomycota</taxon>
        <taxon>Pezizomycotina</taxon>
        <taxon>Sordariomycetes</taxon>
        <taxon>Sordariomycetidae</taxon>
        <taxon>Sordariales</taxon>
        <taxon>Podosporaceae</taxon>
        <taxon>Podospora</taxon>
    </lineage>
</organism>
<reference evidence="2" key="1">
    <citation type="journal article" date="2023" name="Mol. Phylogenet. Evol.">
        <title>Genome-scale phylogeny and comparative genomics of the fungal order Sordariales.</title>
        <authorList>
            <person name="Hensen N."/>
            <person name="Bonometti L."/>
            <person name="Westerberg I."/>
            <person name="Brannstrom I.O."/>
            <person name="Guillou S."/>
            <person name="Cros-Aarteil S."/>
            <person name="Calhoun S."/>
            <person name="Haridas S."/>
            <person name="Kuo A."/>
            <person name="Mondo S."/>
            <person name="Pangilinan J."/>
            <person name="Riley R."/>
            <person name="LaButti K."/>
            <person name="Andreopoulos B."/>
            <person name="Lipzen A."/>
            <person name="Chen C."/>
            <person name="Yan M."/>
            <person name="Daum C."/>
            <person name="Ng V."/>
            <person name="Clum A."/>
            <person name="Steindorff A."/>
            <person name="Ohm R.A."/>
            <person name="Martin F."/>
            <person name="Silar P."/>
            <person name="Natvig D.O."/>
            <person name="Lalanne C."/>
            <person name="Gautier V."/>
            <person name="Ament-Velasquez S.L."/>
            <person name="Kruys A."/>
            <person name="Hutchinson M.I."/>
            <person name="Powell A.J."/>
            <person name="Barry K."/>
            <person name="Miller A.N."/>
            <person name="Grigoriev I.V."/>
            <person name="Debuchy R."/>
            <person name="Gladieux P."/>
            <person name="Hiltunen Thoren M."/>
            <person name="Johannesson H."/>
        </authorList>
    </citation>
    <scope>NUCLEOTIDE SEQUENCE</scope>
    <source>
        <strain evidence="2">CBS 990.96</strain>
    </source>
</reference>
<feature type="compositionally biased region" description="Low complexity" evidence="1">
    <location>
        <begin position="428"/>
        <end position="448"/>
    </location>
</feature>
<feature type="region of interest" description="Disordered" evidence="1">
    <location>
        <begin position="176"/>
        <end position="270"/>
    </location>
</feature>
<evidence type="ECO:0000313" key="3">
    <source>
        <dbReference type="Proteomes" id="UP001301958"/>
    </source>
</evidence>
<sequence>MPFYTTKDTDSSAIPSDGMSPRPLRLSQRLRSLGRLSRSGEREKSQTPPPFRGTHTPDRPQRAVSSSQAPSEQECSERIASWHRAVLENDEFDKDKDSWVDWTSETESEYSDDEKKKEVVEVEKPKGNKPQQITTLSEILSPVVDDRFSYGGESVCSPQLGEAEARQLHYRTDVRKVSHHPLLPKTKYEPEQLRQTYATEEAVKNKSRSYSPAPILPAKSAARAPRAADTSNNKHTMLPKRQSPPRRNIRPTPDPPQPKPRPQDFRPSLCPHCKTYPLPKTRSPLICPNCNKGLTTFPGTPIPPPLLKHRRILRLHTIIPPNNNSNNHNNPFPNPQPRPSAKQRLDDSLRRLRNPTPPPASSVPVPPSPAPTIWPSPSNLSKQQQKSGSIIPPISAPPPGGPLPGLPPKNKHDHHLKTIPRERERRQQQQQYMGERNSGSTGTNSRGSSGDRDRKGGRGTGGMIQLPIARSKFYTSNSNDSLGSGGGGSNNSLQKKGSMSPDLVGEIIGSYGDDNSTDVIVSRGRNGKKEGSGGGGFI</sequence>
<dbReference type="Proteomes" id="UP001301958">
    <property type="component" value="Unassembled WGS sequence"/>
</dbReference>
<dbReference type="EMBL" id="MU865304">
    <property type="protein sequence ID" value="KAK4229846.1"/>
    <property type="molecule type" value="Genomic_DNA"/>
</dbReference>
<feature type="compositionally biased region" description="Basic and acidic residues" evidence="1">
    <location>
        <begin position="113"/>
        <end position="126"/>
    </location>
</feature>